<feature type="coiled-coil region" evidence="11">
    <location>
        <begin position="427"/>
        <end position="454"/>
    </location>
</feature>
<dbReference type="CDD" id="cd03275">
    <property type="entry name" value="ABC_SMC1_euk"/>
    <property type="match status" value="2"/>
</dbReference>
<dbReference type="EMBL" id="JALJOR010000003">
    <property type="protein sequence ID" value="KAK9820343.1"/>
    <property type="molecule type" value="Genomic_DNA"/>
</dbReference>
<dbReference type="Pfam" id="PF02463">
    <property type="entry name" value="SMC_N"/>
    <property type="match status" value="1"/>
</dbReference>
<feature type="coiled-coil region" evidence="11">
    <location>
        <begin position="1032"/>
        <end position="1059"/>
    </location>
</feature>
<dbReference type="GO" id="GO:0016887">
    <property type="term" value="F:ATP hydrolysis activity"/>
    <property type="evidence" value="ECO:0007669"/>
    <property type="project" value="InterPro"/>
</dbReference>
<feature type="coiled-coil region" evidence="11">
    <location>
        <begin position="320"/>
        <end position="375"/>
    </location>
</feature>
<dbReference type="Gene3D" id="3.40.50.300">
    <property type="entry name" value="P-loop containing nucleotide triphosphate hydrolases"/>
    <property type="match status" value="2"/>
</dbReference>
<dbReference type="InterPro" id="IPR027417">
    <property type="entry name" value="P-loop_NTPase"/>
</dbReference>
<evidence type="ECO:0000256" key="6">
    <source>
        <dbReference type="ARBA" id="ARBA00022776"/>
    </source>
</evidence>
<dbReference type="GO" id="GO:0051301">
    <property type="term" value="P:cell division"/>
    <property type="evidence" value="ECO:0007669"/>
    <property type="project" value="UniProtKB-KW"/>
</dbReference>
<comment type="similarity">
    <text evidence="3">Belongs to the SMC family. SMC1 subfamily.</text>
</comment>
<evidence type="ECO:0000256" key="10">
    <source>
        <dbReference type="PIRNR" id="PIRNR005719"/>
    </source>
</evidence>
<dbReference type="SMART" id="SM00968">
    <property type="entry name" value="SMC_hinge"/>
    <property type="match status" value="1"/>
</dbReference>
<dbReference type="InterPro" id="IPR003395">
    <property type="entry name" value="RecF/RecN/SMC_N"/>
</dbReference>
<evidence type="ECO:0000256" key="8">
    <source>
        <dbReference type="ARBA" id="ARBA00023242"/>
    </source>
</evidence>
<keyword evidence="4" id="KW-0158">Chromosome</keyword>
<dbReference type="PIRSF" id="PIRSF005719">
    <property type="entry name" value="SMC"/>
    <property type="match status" value="1"/>
</dbReference>
<dbReference type="SUPFAM" id="SSF52540">
    <property type="entry name" value="P-loop containing nucleoside triphosphate hydrolases"/>
    <property type="match status" value="1"/>
</dbReference>
<accession>A0AAW1QFV1</accession>
<keyword evidence="7 11" id="KW-0175">Coiled coil</keyword>
<keyword evidence="9" id="KW-0131">Cell cycle</keyword>
<dbReference type="InterPro" id="IPR024704">
    <property type="entry name" value="SMC"/>
</dbReference>
<evidence type="ECO:0000256" key="3">
    <source>
        <dbReference type="ARBA" id="ARBA00005597"/>
    </source>
</evidence>
<dbReference type="Gene3D" id="1.10.287.1490">
    <property type="match status" value="1"/>
</dbReference>
<sequence>MVTTTADAPASAQGRIVRLEVENFKSYRGHQNIGPFKNFTAVVGPNGSGKSNLMDAISFVLGVKTQQLRGSLKELLYSNSEGRSALDRPRRGYVKLVYETSDGEEVHFSRVITPSGASAEATYQSQYKINERNVSWDAYNKKLQSFGILVKARNFLVFQGDIESVAAMSARDLTNLFEQISGADALRKDYDELEQAKNQAEENTSFLFSKRKTVAAEKKQKKEQKDEAEKHVKMQQELEELRATHYLWQIYHIERDIRKAQEQVKSHEDELRSAARTLQVTEKQIDDKKKVHATHVKDRMLLERRINKRKSEVEKQNPEAVKVKEEISRLAKRMKVAERELADNRGKQEEQTARIAKLQEDFEAITAAQEQLEEDLREKAGEGKLQFDDQLLSEYNRIKEEAGAKTCKLQQDLDQLALTYQADTEAQATLEDTIKAITQQLQQLEANQATAQAHRDKMVIDLQENKKLLKDKKHERGVITDNNRRAGAQREYTAQKLAEVEGQLKNAKADRKENERERKAAEALDSMKRLFPGVYGRVTDLAKVAQRKYNLALAVVMGRDMDSVIVDSEKTAKECIQLLKDQHVSPMTFIPVSTVKAKPVNERLRQLGGTAKLAIDILEYDAPLERAFLSVCGNTLVCDSLEEAKRLAFAGPERHKVVALDGTLINKAGLITGGISGGMEARASRWDDKALEGLKKDRARFHKELAELPDAREAREQEERLTGEISGLENKIRYMEIDIKATEEKLARFESELAALNEQKRLKAPGMAKLARDIAERQAKMDEKQGRINEIKDRIFAAFSKKVGVKNIREYEEQHLKRAEEVAKQKMQLAQQASKLKNQLAYERRSDLAKVIKAKQVELKRDAEKLAELQAQEGQAQEATLELEKELAAQRRQVNELKAQADEVEVELKELKKEAAKQQAEGAKLNRQVGSHTAAIDALQTKRSDLLEAAAMEQVELPHVGEPVDMDVDGSENSNPNAGTQGEAALDFQGLPRHLKASEGAKEREKLDAEFRADIEERSATLSRLAPNLKAVEQFEAVKEREKAQAEECEAARREAKAAVEAFNAVRQKRHDAFMAAFDHISGQIDRIFKDLTKSSVHPMGGQAYLSLESSEDPFLSGIKFTAMPPTKRFRDMEQLSGGEKTVAALALLFAIHSFQPSPFFVLDEIDAALDATNVARVAKYIRQKTRGSDSDSFQSIVISLKDNFFEKADALVGVCRDTDLGCSATLTFDLNRFDAAA</sequence>
<evidence type="ECO:0000256" key="7">
    <source>
        <dbReference type="ARBA" id="ARBA00023054"/>
    </source>
</evidence>
<reference evidence="13 14" key="1">
    <citation type="journal article" date="2024" name="Nat. Commun.">
        <title>Phylogenomics reveals the evolutionary origins of lichenization in chlorophyte algae.</title>
        <authorList>
            <person name="Puginier C."/>
            <person name="Libourel C."/>
            <person name="Otte J."/>
            <person name="Skaloud P."/>
            <person name="Haon M."/>
            <person name="Grisel S."/>
            <person name="Petersen M."/>
            <person name="Berrin J.G."/>
            <person name="Delaux P.M."/>
            <person name="Dal Grande F."/>
            <person name="Keller J."/>
        </authorList>
    </citation>
    <scope>NUCLEOTIDE SEQUENCE [LARGE SCALE GENOMIC DNA]</scope>
    <source>
        <strain evidence="13 14">SAG 2043</strain>
    </source>
</reference>
<gene>
    <name evidence="13" type="ORF">WJX72_009251</name>
</gene>
<feature type="coiled-coil region" evidence="11">
    <location>
        <begin position="183"/>
        <end position="284"/>
    </location>
</feature>
<keyword evidence="14" id="KW-1185">Reference proteome</keyword>
<dbReference type="SUPFAM" id="SSF75553">
    <property type="entry name" value="Smc hinge domain"/>
    <property type="match status" value="1"/>
</dbReference>
<dbReference type="GO" id="GO:0005634">
    <property type="term" value="C:nucleus"/>
    <property type="evidence" value="ECO:0007669"/>
    <property type="project" value="UniProtKB-SubCell"/>
</dbReference>
<evidence type="ECO:0000259" key="12">
    <source>
        <dbReference type="SMART" id="SM00968"/>
    </source>
</evidence>
<protein>
    <recommendedName>
        <fullName evidence="10">Structural maintenance of chromosomes protein</fullName>
    </recommendedName>
</protein>
<evidence type="ECO:0000313" key="14">
    <source>
        <dbReference type="Proteomes" id="UP001489004"/>
    </source>
</evidence>
<feature type="coiled-coil region" evidence="11">
    <location>
        <begin position="497"/>
        <end position="524"/>
    </location>
</feature>
<dbReference type="PANTHER" id="PTHR18937:SF12">
    <property type="entry name" value="STRUCTURAL MAINTENANCE OF CHROMOSOMES PROTEIN"/>
    <property type="match status" value="1"/>
</dbReference>
<dbReference type="GO" id="GO:0003677">
    <property type="term" value="F:DNA binding"/>
    <property type="evidence" value="ECO:0007669"/>
    <property type="project" value="TreeGrafter"/>
</dbReference>
<dbReference type="GO" id="GO:0007062">
    <property type="term" value="P:sister chromatid cohesion"/>
    <property type="evidence" value="ECO:0007669"/>
    <property type="project" value="InterPro"/>
</dbReference>
<proteinExistence type="inferred from homology"/>
<dbReference type="AlphaFoldDB" id="A0AAW1QFV1"/>
<dbReference type="GO" id="GO:0008278">
    <property type="term" value="C:cohesin complex"/>
    <property type="evidence" value="ECO:0007669"/>
    <property type="project" value="InterPro"/>
</dbReference>
<dbReference type="InterPro" id="IPR010935">
    <property type="entry name" value="SMC_hinge"/>
</dbReference>
<keyword evidence="8 10" id="KW-0539">Nucleus</keyword>
<feature type="coiled-coil region" evidence="11">
    <location>
        <begin position="711"/>
        <end position="928"/>
    </location>
</feature>
<evidence type="ECO:0000256" key="4">
    <source>
        <dbReference type="ARBA" id="ARBA00022454"/>
    </source>
</evidence>
<comment type="caution">
    <text evidence="13">The sequence shown here is derived from an EMBL/GenBank/DDBJ whole genome shotgun (WGS) entry which is preliminary data.</text>
</comment>
<keyword evidence="5" id="KW-0132">Cell division</keyword>
<dbReference type="Pfam" id="PF06470">
    <property type="entry name" value="SMC_hinge"/>
    <property type="match status" value="1"/>
</dbReference>
<evidence type="ECO:0000256" key="5">
    <source>
        <dbReference type="ARBA" id="ARBA00022618"/>
    </source>
</evidence>
<evidence type="ECO:0000256" key="1">
    <source>
        <dbReference type="ARBA" id="ARBA00004123"/>
    </source>
</evidence>
<evidence type="ECO:0000256" key="2">
    <source>
        <dbReference type="ARBA" id="ARBA00004286"/>
    </source>
</evidence>
<dbReference type="PANTHER" id="PTHR18937">
    <property type="entry name" value="STRUCTURAL MAINTENANCE OF CHROMOSOMES SMC FAMILY MEMBER"/>
    <property type="match status" value="1"/>
</dbReference>
<organism evidence="13 14">
    <name type="scientific">[Myrmecia] bisecta</name>
    <dbReference type="NCBI Taxonomy" id="41462"/>
    <lineage>
        <taxon>Eukaryota</taxon>
        <taxon>Viridiplantae</taxon>
        <taxon>Chlorophyta</taxon>
        <taxon>core chlorophytes</taxon>
        <taxon>Trebouxiophyceae</taxon>
        <taxon>Trebouxiales</taxon>
        <taxon>Trebouxiaceae</taxon>
        <taxon>Myrmecia</taxon>
    </lineage>
</organism>
<dbReference type="GO" id="GO:0005524">
    <property type="term" value="F:ATP binding"/>
    <property type="evidence" value="ECO:0007669"/>
    <property type="project" value="InterPro"/>
</dbReference>
<evidence type="ECO:0000256" key="9">
    <source>
        <dbReference type="ARBA" id="ARBA00023306"/>
    </source>
</evidence>
<dbReference type="InterPro" id="IPR036277">
    <property type="entry name" value="SMC_hinge_sf"/>
</dbReference>
<feature type="domain" description="SMC hinge" evidence="12">
    <location>
        <begin position="532"/>
        <end position="648"/>
    </location>
</feature>
<keyword evidence="6" id="KW-0498">Mitosis</keyword>
<dbReference type="Gene3D" id="3.30.70.1620">
    <property type="match status" value="1"/>
</dbReference>
<evidence type="ECO:0000256" key="11">
    <source>
        <dbReference type="SAM" id="Coils"/>
    </source>
</evidence>
<comment type="subcellular location">
    <subcellularLocation>
        <location evidence="2">Chromosome</location>
    </subcellularLocation>
    <subcellularLocation>
        <location evidence="1 10">Nucleus</location>
    </subcellularLocation>
</comment>
<name>A0AAW1QFV1_9CHLO</name>
<dbReference type="InterPro" id="IPR028468">
    <property type="entry name" value="Smc1_ABC"/>
</dbReference>
<dbReference type="Proteomes" id="UP001489004">
    <property type="component" value="Unassembled WGS sequence"/>
</dbReference>
<dbReference type="Gene3D" id="1.20.1060.20">
    <property type="match status" value="1"/>
</dbReference>
<evidence type="ECO:0000313" key="13">
    <source>
        <dbReference type="EMBL" id="KAK9820343.1"/>
    </source>
</evidence>